<keyword evidence="6 9" id="KW-0720">Serine protease</keyword>
<evidence type="ECO:0000256" key="9">
    <source>
        <dbReference type="HAMAP-Rule" id="MF_01973"/>
    </source>
</evidence>
<evidence type="ECO:0000256" key="7">
    <source>
        <dbReference type="ARBA" id="ARBA00022840"/>
    </source>
</evidence>
<dbReference type="SUPFAM" id="SSF88697">
    <property type="entry name" value="PUA domain-like"/>
    <property type="match status" value="1"/>
</dbReference>
<dbReference type="InterPro" id="IPR054594">
    <property type="entry name" value="Lon_lid"/>
</dbReference>
<comment type="catalytic activity">
    <reaction evidence="9 10 13">
        <text>Hydrolysis of proteins in presence of ATP.</text>
        <dbReference type="EC" id="3.4.21.53"/>
    </reaction>
</comment>
<dbReference type="NCBIfam" id="TIGR00763">
    <property type="entry name" value="lon"/>
    <property type="match status" value="1"/>
</dbReference>
<dbReference type="Gene3D" id="3.40.50.300">
    <property type="entry name" value="P-loop containing nucleotide triphosphate hydrolases"/>
    <property type="match status" value="1"/>
</dbReference>
<dbReference type="PANTHER" id="PTHR10046">
    <property type="entry name" value="ATP DEPENDENT LON PROTEASE FAMILY MEMBER"/>
    <property type="match status" value="1"/>
</dbReference>
<dbReference type="GO" id="GO:0006515">
    <property type="term" value="P:protein quality control for misfolded or incompletely synthesized proteins"/>
    <property type="evidence" value="ECO:0007669"/>
    <property type="project" value="UniProtKB-UniRule"/>
</dbReference>
<evidence type="ECO:0000256" key="2">
    <source>
        <dbReference type="ARBA" id="ARBA00022490"/>
    </source>
</evidence>
<protein>
    <recommendedName>
        <fullName evidence="9 10">Lon protease</fullName>
        <ecNumber evidence="9 10">3.4.21.53</ecNumber>
    </recommendedName>
    <alternativeName>
        <fullName evidence="9">ATP-dependent protease La</fullName>
    </alternativeName>
</protein>
<dbReference type="Gene3D" id="1.20.58.1480">
    <property type="match status" value="1"/>
</dbReference>
<sequence>MTILSRSIQKPNNEKVVPLVPLREVVIFPSNELVLSFGRPKSIAGVEAAFAGNKMIAFVAQKDPKAEEPGINDLYKIATLCRIERLLRTNGEINALVKGLARVRLEGLLQASPHIKVRVSEIAEIEEQSNKITALQKHLSAQLKQAVNLGKAVDFLLFMKLMSGVSAAELTDQVAGVLDISTPEKQKLLELNQIGKRLDLVSGYLAKELKILEIEQSIASKTQKKFDKSMREAVLRERMKTIQKELGEEEEEDDEIKELKLKIKKSQMPEDIEAKATKELNRLAKMHSFNPEAAYIRTYLDWLVDLPWNKESDLKVSLKKAEKVLDEDHYGLQKIKERIIEHLAVLQLKKNKKRFGKQVKKTKSTEQHRGSTILCFVGPPGVGKTSIGRSIAKALGRKFIKVSLGGIRDEAEIRGHRRTYVGAMPGRIIQGVKDTGTKNPVFMLDEIDKVGADFRGDPSSALLEALDPEQNFAFSDHYLEVPFDLSEVFFITTANVLDTIPPALRDRLEIIEFSGYTEDEKFNIAQRYLINKALEATGLKKNEVNIPGPVLKRIIRRYTREAGVRNLERQITKIMRKVARQIASGKKIKARLSLVNLSDYLGPDRFSENLAEKKDEVGMATGLAWTQAGGDVLFIEVALMPGKGNLLLTGKLGTVMKESCKAALSYIRSHWRELKLKEDFGSQYDFHIHVPEGAVPKDGPSAGVAITTALFSALSRKKVKRDVGMTGEITLRGRVLEIGGIKEKLIAAHRAGLKKVVLPADNEKDMVEVPAKVKKDLQLKFVKELDQALREAIVNYN</sequence>
<dbReference type="SUPFAM" id="SSF52540">
    <property type="entry name" value="P-loop containing nucleoside triphosphate hydrolases"/>
    <property type="match status" value="1"/>
</dbReference>
<dbReference type="InterPro" id="IPR046336">
    <property type="entry name" value="Lon_prtase_N_sf"/>
</dbReference>
<keyword evidence="7 9" id="KW-0067">ATP-binding</keyword>
<dbReference type="GO" id="GO:0034605">
    <property type="term" value="P:cellular response to heat"/>
    <property type="evidence" value="ECO:0007669"/>
    <property type="project" value="UniProtKB-UniRule"/>
</dbReference>
<dbReference type="EC" id="3.4.21.53" evidence="9 10"/>
<keyword evidence="2 9" id="KW-0963">Cytoplasm</keyword>
<evidence type="ECO:0000256" key="8">
    <source>
        <dbReference type="ARBA" id="ARBA00023016"/>
    </source>
</evidence>
<evidence type="ECO:0000256" key="6">
    <source>
        <dbReference type="ARBA" id="ARBA00022825"/>
    </source>
</evidence>
<dbReference type="InterPro" id="IPR003593">
    <property type="entry name" value="AAA+_ATPase"/>
</dbReference>
<dbReference type="PIRSF" id="PIRSF001174">
    <property type="entry name" value="Lon_proteas"/>
    <property type="match status" value="1"/>
</dbReference>
<dbReference type="STRING" id="1797457.A2160_03580"/>
<evidence type="ECO:0000256" key="13">
    <source>
        <dbReference type="PROSITE-ProRule" id="PRU01122"/>
    </source>
</evidence>
<dbReference type="PROSITE" id="PS01046">
    <property type="entry name" value="LON_SER"/>
    <property type="match status" value="1"/>
</dbReference>
<dbReference type="Pfam" id="PF05362">
    <property type="entry name" value="Lon_C"/>
    <property type="match status" value="1"/>
</dbReference>
<evidence type="ECO:0000256" key="3">
    <source>
        <dbReference type="ARBA" id="ARBA00022670"/>
    </source>
</evidence>
<dbReference type="GO" id="GO:0016887">
    <property type="term" value="F:ATP hydrolysis activity"/>
    <property type="evidence" value="ECO:0007669"/>
    <property type="project" value="UniProtKB-UniRule"/>
</dbReference>
<evidence type="ECO:0000313" key="18">
    <source>
        <dbReference type="EMBL" id="OGD63733.1"/>
    </source>
</evidence>
<comment type="induction">
    <text evidence="9">By heat shock.</text>
</comment>
<dbReference type="GO" id="GO:0043565">
    <property type="term" value="F:sequence-specific DNA binding"/>
    <property type="evidence" value="ECO:0007669"/>
    <property type="project" value="UniProtKB-UniRule"/>
</dbReference>
<dbReference type="InterPro" id="IPR003959">
    <property type="entry name" value="ATPase_AAA_core"/>
</dbReference>
<comment type="subcellular location">
    <subcellularLocation>
        <location evidence="1 9 10">Cytoplasm</location>
    </subcellularLocation>
</comment>
<dbReference type="InterPro" id="IPR027543">
    <property type="entry name" value="Lon_bac"/>
</dbReference>
<dbReference type="InterPro" id="IPR015947">
    <property type="entry name" value="PUA-like_sf"/>
</dbReference>
<feature type="binding site" evidence="9 12">
    <location>
        <begin position="378"/>
        <end position="385"/>
    </location>
    <ligand>
        <name>ATP</name>
        <dbReference type="ChEBI" id="CHEBI:30616"/>
    </ligand>
</feature>
<dbReference type="InterPro" id="IPR020568">
    <property type="entry name" value="Ribosomal_Su5_D2-typ_SF"/>
</dbReference>
<dbReference type="EMBL" id="MEZK01000005">
    <property type="protein sequence ID" value="OGD63733.1"/>
    <property type="molecule type" value="Genomic_DNA"/>
</dbReference>
<dbReference type="InterPro" id="IPR008269">
    <property type="entry name" value="Lon_proteolytic"/>
</dbReference>
<comment type="function">
    <text evidence="9">ATP-dependent serine protease that mediates the selective degradation of mutant and abnormal proteins as well as certain short-lived regulatory proteins. Required for cellular homeostasis and for survival from DNA damage and developmental changes induced by stress. Degrades polypeptides processively to yield small peptide fragments that are 5 to 10 amino acids long. Binds to DNA in a double-stranded, site-specific manner.</text>
</comment>
<dbReference type="SMART" id="SM00382">
    <property type="entry name" value="AAA"/>
    <property type="match status" value="1"/>
</dbReference>
<dbReference type="PROSITE" id="PS51786">
    <property type="entry name" value="LON_PROTEOLYTIC"/>
    <property type="match status" value="1"/>
</dbReference>
<dbReference type="Gene3D" id="1.20.5.5270">
    <property type="match status" value="1"/>
</dbReference>
<dbReference type="Pfam" id="PF02190">
    <property type="entry name" value="LON_substr_bdg"/>
    <property type="match status" value="1"/>
</dbReference>
<evidence type="ECO:0000256" key="12">
    <source>
        <dbReference type="PIRSR" id="PIRSR001174-2"/>
    </source>
</evidence>
<dbReference type="InterPro" id="IPR027417">
    <property type="entry name" value="P-loop_NTPase"/>
</dbReference>
<evidence type="ECO:0000256" key="5">
    <source>
        <dbReference type="ARBA" id="ARBA00022801"/>
    </source>
</evidence>
<organism evidence="18 19">
    <name type="scientific">Candidatus Beckwithbacteria bacterium RBG_13_42_9</name>
    <dbReference type="NCBI Taxonomy" id="1797457"/>
    <lineage>
        <taxon>Bacteria</taxon>
        <taxon>Candidatus Beckwithiibacteriota</taxon>
    </lineage>
</organism>
<dbReference type="Pfam" id="PF00004">
    <property type="entry name" value="AAA"/>
    <property type="match status" value="1"/>
</dbReference>
<comment type="caution">
    <text evidence="18">The sequence shown here is derived from an EMBL/GenBank/DDBJ whole genome shotgun (WGS) entry which is preliminary data.</text>
</comment>
<evidence type="ECO:0000259" key="17">
    <source>
        <dbReference type="PROSITE" id="PS51787"/>
    </source>
</evidence>
<dbReference type="InterPro" id="IPR027065">
    <property type="entry name" value="Lon_Prtase"/>
</dbReference>
<dbReference type="Gene3D" id="1.10.8.60">
    <property type="match status" value="1"/>
</dbReference>
<dbReference type="Gene3D" id="3.30.230.10">
    <property type="match status" value="1"/>
</dbReference>
<gene>
    <name evidence="9" type="primary">lon</name>
    <name evidence="18" type="ORF">A2160_03580</name>
</gene>
<evidence type="ECO:0000256" key="4">
    <source>
        <dbReference type="ARBA" id="ARBA00022741"/>
    </source>
</evidence>
<dbReference type="FunFam" id="1.20.5.5270:FF:000002">
    <property type="entry name" value="Lon protease homolog"/>
    <property type="match status" value="1"/>
</dbReference>
<dbReference type="SMART" id="SM00464">
    <property type="entry name" value="LON"/>
    <property type="match status" value="1"/>
</dbReference>
<keyword evidence="5 9" id="KW-0378">Hydrolase</keyword>
<dbReference type="Pfam" id="PF22667">
    <property type="entry name" value="Lon_lid"/>
    <property type="match status" value="1"/>
</dbReference>
<name>A0A1F5E8P2_9BACT</name>
<keyword evidence="8 9" id="KW-0346">Stress response</keyword>
<feature type="coiled-coil region" evidence="15">
    <location>
        <begin position="232"/>
        <end position="262"/>
    </location>
</feature>
<evidence type="ECO:0000313" key="19">
    <source>
        <dbReference type="Proteomes" id="UP000177006"/>
    </source>
</evidence>
<keyword evidence="3 9" id="KW-0645">Protease</keyword>
<evidence type="ECO:0000256" key="1">
    <source>
        <dbReference type="ARBA" id="ARBA00004496"/>
    </source>
</evidence>
<feature type="domain" description="Lon N-terminal" evidence="17">
    <location>
        <begin position="17"/>
        <end position="209"/>
    </location>
</feature>
<evidence type="ECO:0000256" key="11">
    <source>
        <dbReference type="PIRSR" id="PIRSR001174-1"/>
    </source>
</evidence>
<dbReference type="Gene3D" id="2.30.130.40">
    <property type="entry name" value="LON domain-like"/>
    <property type="match status" value="1"/>
</dbReference>
<dbReference type="FunFam" id="3.40.50.300:FF:000382">
    <property type="entry name" value="Lon protease homolog 2, peroxisomal"/>
    <property type="match status" value="1"/>
</dbReference>
<dbReference type="Proteomes" id="UP000177006">
    <property type="component" value="Unassembled WGS sequence"/>
</dbReference>
<keyword evidence="15" id="KW-0175">Coiled coil</keyword>
<dbReference type="InterPro" id="IPR014721">
    <property type="entry name" value="Ribsml_uS5_D2-typ_fold_subgr"/>
</dbReference>
<dbReference type="PROSITE" id="PS51787">
    <property type="entry name" value="LON_N"/>
    <property type="match status" value="1"/>
</dbReference>
<dbReference type="SUPFAM" id="SSF54211">
    <property type="entry name" value="Ribosomal protein S5 domain 2-like"/>
    <property type="match status" value="1"/>
</dbReference>
<feature type="active site" evidence="9 11">
    <location>
        <position position="744"/>
    </location>
</feature>
<dbReference type="InterPro" id="IPR004815">
    <property type="entry name" value="Lon_bac/euk-typ"/>
</dbReference>
<dbReference type="InterPro" id="IPR003111">
    <property type="entry name" value="Lon_prtase_N"/>
</dbReference>
<dbReference type="GO" id="GO:0004252">
    <property type="term" value="F:serine-type endopeptidase activity"/>
    <property type="evidence" value="ECO:0007669"/>
    <property type="project" value="UniProtKB-UniRule"/>
</dbReference>
<dbReference type="PRINTS" id="PR00830">
    <property type="entry name" value="ENDOLAPTASE"/>
</dbReference>
<evidence type="ECO:0000256" key="15">
    <source>
        <dbReference type="SAM" id="Coils"/>
    </source>
</evidence>
<reference evidence="18 19" key="1">
    <citation type="journal article" date="2016" name="Nat. Commun.">
        <title>Thousands of microbial genomes shed light on interconnected biogeochemical processes in an aquifer system.</title>
        <authorList>
            <person name="Anantharaman K."/>
            <person name="Brown C.T."/>
            <person name="Hug L.A."/>
            <person name="Sharon I."/>
            <person name="Castelle C.J."/>
            <person name="Probst A.J."/>
            <person name="Thomas B.C."/>
            <person name="Singh A."/>
            <person name="Wilkins M.J."/>
            <person name="Karaoz U."/>
            <person name="Brodie E.L."/>
            <person name="Williams K.H."/>
            <person name="Hubbard S.S."/>
            <person name="Banfield J.F."/>
        </authorList>
    </citation>
    <scope>NUCLEOTIDE SEQUENCE [LARGE SCALE GENOMIC DNA]</scope>
</reference>
<comment type="similarity">
    <text evidence="9 10 13 14">Belongs to the peptidase S16 family.</text>
</comment>
<dbReference type="CDD" id="cd19500">
    <property type="entry name" value="RecA-like_Lon"/>
    <property type="match status" value="1"/>
</dbReference>
<dbReference type="GO" id="GO:0004176">
    <property type="term" value="F:ATP-dependent peptidase activity"/>
    <property type="evidence" value="ECO:0007669"/>
    <property type="project" value="UniProtKB-UniRule"/>
</dbReference>
<dbReference type="InterPro" id="IPR008268">
    <property type="entry name" value="Peptidase_S16_AS"/>
</dbReference>
<evidence type="ECO:0000259" key="16">
    <source>
        <dbReference type="PROSITE" id="PS51786"/>
    </source>
</evidence>
<feature type="active site" evidence="9 11">
    <location>
        <position position="701"/>
    </location>
</feature>
<feature type="domain" description="Lon proteolytic" evidence="16">
    <location>
        <begin position="614"/>
        <end position="795"/>
    </location>
</feature>
<evidence type="ECO:0000256" key="14">
    <source>
        <dbReference type="RuleBase" id="RU000591"/>
    </source>
</evidence>
<evidence type="ECO:0000256" key="10">
    <source>
        <dbReference type="PIRNR" id="PIRNR001174"/>
    </source>
</evidence>
<accession>A0A1F5E8P2</accession>
<dbReference type="GO" id="GO:0005737">
    <property type="term" value="C:cytoplasm"/>
    <property type="evidence" value="ECO:0007669"/>
    <property type="project" value="UniProtKB-SubCell"/>
</dbReference>
<dbReference type="HAMAP" id="MF_01973">
    <property type="entry name" value="lon_bact"/>
    <property type="match status" value="1"/>
</dbReference>
<dbReference type="AlphaFoldDB" id="A0A1F5E8P2"/>
<proteinExistence type="evidence at transcript level"/>
<dbReference type="GO" id="GO:0005524">
    <property type="term" value="F:ATP binding"/>
    <property type="evidence" value="ECO:0007669"/>
    <property type="project" value="UniProtKB-UniRule"/>
</dbReference>
<comment type="subunit">
    <text evidence="9 10">Homohexamer. Organized in a ring with a central cavity.</text>
</comment>
<keyword evidence="4 9" id="KW-0547">Nucleotide-binding</keyword>